<evidence type="ECO:0000313" key="3">
    <source>
        <dbReference type="Proteomes" id="UP000526033"/>
    </source>
</evidence>
<keyword evidence="1" id="KW-0472">Membrane</keyword>
<organism evidence="2 3">
    <name type="scientific">candidate division WWE3 bacterium</name>
    <dbReference type="NCBI Taxonomy" id="2053526"/>
    <lineage>
        <taxon>Bacteria</taxon>
        <taxon>Katanobacteria</taxon>
    </lineage>
</organism>
<feature type="transmembrane region" description="Helical" evidence="1">
    <location>
        <begin position="384"/>
        <end position="406"/>
    </location>
</feature>
<dbReference type="Proteomes" id="UP000526033">
    <property type="component" value="Unassembled WGS sequence"/>
</dbReference>
<gene>
    <name evidence="2" type="ORF">GYA27_01225</name>
</gene>
<feature type="transmembrane region" description="Helical" evidence="1">
    <location>
        <begin position="259"/>
        <end position="278"/>
    </location>
</feature>
<dbReference type="AlphaFoldDB" id="A0A7X9DKC6"/>
<feature type="transmembrane region" description="Helical" evidence="1">
    <location>
        <begin position="169"/>
        <end position="187"/>
    </location>
</feature>
<feature type="transmembrane region" description="Helical" evidence="1">
    <location>
        <begin position="456"/>
        <end position="477"/>
    </location>
</feature>
<feature type="transmembrane region" description="Helical" evidence="1">
    <location>
        <begin position="216"/>
        <end position="239"/>
    </location>
</feature>
<accession>A0A7X9DKC6</accession>
<keyword evidence="1" id="KW-1133">Transmembrane helix</keyword>
<feature type="transmembrane region" description="Helical" evidence="1">
    <location>
        <begin position="194"/>
        <end position="210"/>
    </location>
</feature>
<sequence length="1221" mass="140845">MPIKIRDFYKQIPFAVIKKNIVSHFAPILLGLLTFVIALRNYDPGTFLTGWDTLHPEFNFNIYWPRILDAVWQTHQGLGAVGSQAHASEIPRILIMEFLSLFLYLDQLRYGFAFFMLVAGPLGVYIFLNRIILKNLSSQQARLGAFSGGLLYLLNLGTLQHYYVPLEMFLVHYGLLGLVMYSACKYFEDGSRRHITLFLLMSLLIIPQAHTPTLFYAYLMNFGAFFGILVLGAVVMDFINKLRFRYKLEKPALRTSVTVQRVFILISFTFLINSFWFLPNLYFVINHSTSINQSKIHHLFSEEAFLQNKEFGRIEHVALLRNFLFNWGEHVGGGQFGELLDEWQFHLTRPYVAEIGYGIFAVILTGILISFVTRNRYAMSLLSVFVICLFFLFNVNPPLGFVFVFLQNTFPIFKEAFRFPFTKFSILLMFTYGVYFGIFIGYVGWVVDKLLKKSSLVFTSYLYMYSIVVLSLLWYMLPALNGRLISPTMRVDIPSRYFKMFEYLGQQKEYGRVADLPIESFWGWVYHNWNPQTKLGYQGAGFLWFGIKQPLLDREFDRWNLLNEQYYQEMSLAIYSEDVARLETTLEKYKIRWILLDESVLSPGSPEQLMFYPQTKELMGVSNRIALEKDFGEGLKLYKYTPKKDFTLTEKVDTFAYSNDSLFKEYTDPIYEKYGNYVNDSSKNFPYLGITNYDESISKKFISSDKENTYFTNRLTFAKLNATDIDDYVQYYVYLKKNAEESDSYTLKLEDVPGFIRSRVFEYNFKVSIEDKTVLKLDNNLVSFSKADLTEEYKNLGFVKINPSIPLTFEVLKPVERELKLVEMMSRIERCSDTGTQSSYLIAKVPGGFKIGARDLDACVTLNLWDLVRPEDFNTQVLKISAETEEFGSIPSICLLDTQSGLCVNEPLKNGEAYALINAPQSGESSEYFLRFSARAVLKNEETAVAYKNLKIFSFESLLSNKLDISPLTKLEGEFFGRMTLKKDLNFSGNVTSLNYNPRFCNTGQRDFGVSKVDIIKDSHIRYESRGDSLCDSFPFPFARHDTGYILEIRAKNIEGIPLRVCLTNEYSKRCDLYVSLGVGTDYTTHYFLVPPMGKGSGYTVNISNLIFGSGISINELEYIALTPFPYDFIRNVHNDVPFNGNEKLLIYNQAYESGWVALCGFKPCNAKHVMVNNWSNGWIFPGEFDQSNVKIFFWPQILEYIGFILVAVSFVLTKNFKQGD</sequence>
<feature type="transmembrane region" description="Helical" evidence="1">
    <location>
        <begin position="110"/>
        <end position="131"/>
    </location>
</feature>
<comment type="caution">
    <text evidence="2">The sequence shown here is derived from an EMBL/GenBank/DDBJ whole genome shotgun (WGS) entry which is preliminary data.</text>
</comment>
<feature type="transmembrane region" description="Helical" evidence="1">
    <location>
        <begin position="21"/>
        <end position="39"/>
    </location>
</feature>
<feature type="transmembrane region" description="Helical" evidence="1">
    <location>
        <begin position="143"/>
        <end position="163"/>
    </location>
</feature>
<reference evidence="2 3" key="1">
    <citation type="journal article" date="2020" name="Biotechnol. Biofuels">
        <title>New insights from the biogas microbiome by comprehensive genome-resolved metagenomics of nearly 1600 species originating from multiple anaerobic digesters.</title>
        <authorList>
            <person name="Campanaro S."/>
            <person name="Treu L."/>
            <person name="Rodriguez-R L.M."/>
            <person name="Kovalovszki A."/>
            <person name="Ziels R.M."/>
            <person name="Maus I."/>
            <person name="Zhu X."/>
            <person name="Kougias P.G."/>
            <person name="Basile A."/>
            <person name="Luo G."/>
            <person name="Schluter A."/>
            <person name="Konstantinidis K.T."/>
            <person name="Angelidaki I."/>
        </authorList>
    </citation>
    <scope>NUCLEOTIDE SEQUENCE [LARGE SCALE GENOMIC DNA]</scope>
    <source>
        <strain evidence="2">AS27yjCOA_165</strain>
    </source>
</reference>
<dbReference type="EMBL" id="JAAZNL010000012">
    <property type="protein sequence ID" value="NMB69809.1"/>
    <property type="molecule type" value="Genomic_DNA"/>
</dbReference>
<feature type="transmembrane region" description="Helical" evidence="1">
    <location>
        <begin position="355"/>
        <end position="372"/>
    </location>
</feature>
<evidence type="ECO:0000256" key="1">
    <source>
        <dbReference type="SAM" id="Phobius"/>
    </source>
</evidence>
<proteinExistence type="predicted"/>
<keyword evidence="1" id="KW-0812">Transmembrane</keyword>
<evidence type="ECO:0008006" key="4">
    <source>
        <dbReference type="Google" id="ProtNLM"/>
    </source>
</evidence>
<feature type="transmembrane region" description="Helical" evidence="1">
    <location>
        <begin position="426"/>
        <end position="447"/>
    </location>
</feature>
<evidence type="ECO:0000313" key="2">
    <source>
        <dbReference type="EMBL" id="NMB69809.1"/>
    </source>
</evidence>
<name>A0A7X9DKC6_UNCKA</name>
<protein>
    <recommendedName>
        <fullName evidence="4">Membrane protein 6-pyruvoyl-tetrahydropterin synthase-related domain-containing protein</fullName>
    </recommendedName>
</protein>
<feature type="transmembrane region" description="Helical" evidence="1">
    <location>
        <begin position="1192"/>
        <end position="1213"/>
    </location>
</feature>